<reference evidence="7 8" key="1">
    <citation type="journal article" date="2022" name="Microorganisms">
        <title>Genome Sequence and Characterization of a Xanthorhodopsin-Containing, Aerobic Anoxygenic Phototrophic Rhodobacter Species, Isolated from Mesophilic Conditions at Yellowstone National Park.</title>
        <authorList>
            <person name="Kyndt J.A."/>
            <person name="Robertson S."/>
            <person name="Shoffstall I.B."/>
            <person name="Ramaley R.F."/>
            <person name="Meyer T.E."/>
        </authorList>
    </citation>
    <scope>NUCLEOTIDE SEQUENCE [LARGE SCALE GENOMIC DNA]</scope>
    <source>
        <strain evidence="7 8">M37P</strain>
    </source>
</reference>
<proteinExistence type="predicted"/>
<evidence type="ECO:0000256" key="2">
    <source>
        <dbReference type="ARBA" id="ARBA00011901"/>
    </source>
</evidence>
<keyword evidence="3" id="KW-0378">Hydrolase</keyword>
<dbReference type="SUPFAM" id="SSF55846">
    <property type="entry name" value="N-acetylmuramoyl-L-alanine amidase-like"/>
    <property type="match status" value="1"/>
</dbReference>
<protein>
    <recommendedName>
        <fullName evidence="2">N-acetylmuramoyl-L-alanine amidase</fullName>
        <ecNumber evidence="2">3.5.1.28</ecNumber>
    </recommendedName>
</protein>
<dbReference type="PANTHER" id="PTHR30417">
    <property type="entry name" value="N-ACETYLMURAMOYL-L-ALANINE AMIDASE AMID"/>
    <property type="match status" value="1"/>
</dbReference>
<dbReference type="PANTHER" id="PTHR30417:SF1">
    <property type="entry name" value="N-ACETYLMURAMOYL-L-ALANINE AMIDASE AMID"/>
    <property type="match status" value="1"/>
</dbReference>
<name>A0ABX0GAG1_9RHOB</name>
<dbReference type="SMART" id="SM00644">
    <property type="entry name" value="Ami_2"/>
    <property type="match status" value="1"/>
</dbReference>
<dbReference type="InterPro" id="IPR036505">
    <property type="entry name" value="Amidase/PGRP_sf"/>
</dbReference>
<dbReference type="Pfam" id="PF01510">
    <property type="entry name" value="Amidase_2"/>
    <property type="match status" value="1"/>
</dbReference>
<dbReference type="EC" id="3.5.1.28" evidence="2"/>
<feature type="domain" description="N-acetylmuramoyl-L-alanine amidase" evidence="6">
    <location>
        <begin position="16"/>
        <end position="150"/>
    </location>
</feature>
<comment type="caution">
    <text evidence="7">The sequence shown here is derived from an EMBL/GenBank/DDBJ whole genome shotgun (WGS) entry which is preliminary data.</text>
</comment>
<evidence type="ECO:0000256" key="4">
    <source>
        <dbReference type="ARBA" id="ARBA00023316"/>
    </source>
</evidence>
<evidence type="ECO:0000313" key="7">
    <source>
        <dbReference type="EMBL" id="NHB78272.1"/>
    </source>
</evidence>
<dbReference type="Gene3D" id="3.40.80.10">
    <property type="entry name" value="Peptidoglycan recognition protein-like"/>
    <property type="match status" value="1"/>
</dbReference>
<organism evidence="7 8">
    <name type="scientific">Rhodobacter calidifons</name>
    <dbReference type="NCBI Taxonomy" id="2715277"/>
    <lineage>
        <taxon>Bacteria</taxon>
        <taxon>Pseudomonadati</taxon>
        <taxon>Pseudomonadota</taxon>
        <taxon>Alphaproteobacteria</taxon>
        <taxon>Rhodobacterales</taxon>
        <taxon>Rhodobacter group</taxon>
        <taxon>Rhodobacter</taxon>
    </lineage>
</organism>
<accession>A0ABX0GAG1</accession>
<feature type="region of interest" description="Disordered" evidence="5">
    <location>
        <begin position="166"/>
        <end position="185"/>
    </location>
</feature>
<dbReference type="Proteomes" id="UP001515660">
    <property type="component" value="Unassembled WGS sequence"/>
</dbReference>
<dbReference type="EMBL" id="JAANHS010000019">
    <property type="protein sequence ID" value="NHB78272.1"/>
    <property type="molecule type" value="Genomic_DNA"/>
</dbReference>
<evidence type="ECO:0000256" key="3">
    <source>
        <dbReference type="ARBA" id="ARBA00022801"/>
    </source>
</evidence>
<keyword evidence="4" id="KW-0961">Cell wall biogenesis/degradation</keyword>
<sequence>MGSAPLPHRLAVILTHPSPNFGDRRGRRVELVVLHYTAMSSCAAALERLCDPEAEVSAHYLIDTDGTVLSLVDEAHRAWHAGAGAWAGAEDVNARSIGIELANPGDRPFPEPQMQALEALLADVLARHRLSPQAVIAHSDMAPERKGDPGPRFDWRRLALQGLSVWPDLPAAPPPPPSPTRGEEGALPDMAGFLADLAAFGYPQAAPEVLLTAFRLRFRPWGRGPLAASDCAVAASLARIAVDAGRDGA</sequence>
<evidence type="ECO:0000313" key="8">
    <source>
        <dbReference type="Proteomes" id="UP001515660"/>
    </source>
</evidence>
<dbReference type="CDD" id="cd06583">
    <property type="entry name" value="PGRP"/>
    <property type="match status" value="1"/>
</dbReference>
<dbReference type="InterPro" id="IPR002502">
    <property type="entry name" value="Amidase_domain"/>
</dbReference>
<evidence type="ECO:0000256" key="1">
    <source>
        <dbReference type="ARBA" id="ARBA00001561"/>
    </source>
</evidence>
<dbReference type="InterPro" id="IPR051206">
    <property type="entry name" value="NAMLAA_amidase_2"/>
</dbReference>
<evidence type="ECO:0000259" key="6">
    <source>
        <dbReference type="SMART" id="SM00644"/>
    </source>
</evidence>
<comment type="catalytic activity">
    <reaction evidence="1">
        <text>Hydrolyzes the link between N-acetylmuramoyl residues and L-amino acid residues in certain cell-wall glycopeptides.</text>
        <dbReference type="EC" id="3.5.1.28"/>
    </reaction>
</comment>
<keyword evidence="8" id="KW-1185">Reference proteome</keyword>
<gene>
    <name evidence="7" type="ORF">G8O29_16240</name>
</gene>
<evidence type="ECO:0000256" key="5">
    <source>
        <dbReference type="SAM" id="MobiDB-lite"/>
    </source>
</evidence>
<feature type="compositionally biased region" description="Pro residues" evidence="5">
    <location>
        <begin position="170"/>
        <end position="179"/>
    </location>
</feature>